<dbReference type="InterPro" id="IPR025645">
    <property type="entry name" value="DUF4349"/>
</dbReference>
<proteinExistence type="predicted"/>
<evidence type="ECO:0000256" key="2">
    <source>
        <dbReference type="SAM" id="Phobius"/>
    </source>
</evidence>
<dbReference type="PROSITE" id="PS51257">
    <property type="entry name" value="PROKAR_LIPOPROTEIN"/>
    <property type="match status" value="1"/>
</dbReference>
<feature type="coiled-coil region" evidence="1">
    <location>
        <begin position="182"/>
        <end position="216"/>
    </location>
</feature>
<dbReference type="RefSeq" id="WP_251511617.1">
    <property type="nucleotide sequence ID" value="NZ_JAMBON010000002.1"/>
</dbReference>
<keyword evidence="2" id="KW-0472">Membrane</keyword>
<evidence type="ECO:0000313" key="6">
    <source>
        <dbReference type="Proteomes" id="UP001597221"/>
    </source>
</evidence>
<keyword evidence="3" id="KW-0732">Signal</keyword>
<feature type="transmembrane region" description="Helical" evidence="2">
    <location>
        <begin position="257"/>
        <end position="290"/>
    </location>
</feature>
<comment type="caution">
    <text evidence="5">The sequence shown here is derived from an EMBL/GenBank/DDBJ whole genome shotgun (WGS) entry which is preliminary data.</text>
</comment>
<keyword evidence="1" id="KW-0175">Coiled coil</keyword>
<dbReference type="Pfam" id="PF14257">
    <property type="entry name" value="DUF4349"/>
    <property type="match status" value="1"/>
</dbReference>
<evidence type="ECO:0000256" key="1">
    <source>
        <dbReference type="SAM" id="Coils"/>
    </source>
</evidence>
<keyword evidence="2" id="KW-1133">Transmembrane helix</keyword>
<evidence type="ECO:0000313" key="5">
    <source>
        <dbReference type="EMBL" id="MFD1608702.1"/>
    </source>
</evidence>
<gene>
    <name evidence="5" type="ORF">ACFSBH_13840</name>
</gene>
<evidence type="ECO:0000259" key="4">
    <source>
        <dbReference type="Pfam" id="PF14257"/>
    </source>
</evidence>
<keyword evidence="2" id="KW-0812">Transmembrane</keyword>
<dbReference type="EMBL" id="JBHUDE010000127">
    <property type="protein sequence ID" value="MFD1608702.1"/>
    <property type="molecule type" value="Genomic_DNA"/>
</dbReference>
<name>A0ABW4HUH9_9BACI</name>
<organism evidence="5 6">
    <name type="scientific">Oceanobacillus luteolus</name>
    <dbReference type="NCBI Taxonomy" id="1274358"/>
    <lineage>
        <taxon>Bacteria</taxon>
        <taxon>Bacillati</taxon>
        <taxon>Bacillota</taxon>
        <taxon>Bacilli</taxon>
        <taxon>Bacillales</taxon>
        <taxon>Bacillaceae</taxon>
        <taxon>Oceanobacillus</taxon>
    </lineage>
</organism>
<keyword evidence="6" id="KW-1185">Reference proteome</keyword>
<dbReference type="Proteomes" id="UP001597221">
    <property type="component" value="Unassembled WGS sequence"/>
</dbReference>
<feature type="domain" description="DUF4349" evidence="4">
    <location>
        <begin position="73"/>
        <end position="285"/>
    </location>
</feature>
<evidence type="ECO:0000256" key="3">
    <source>
        <dbReference type="SAM" id="SignalP"/>
    </source>
</evidence>
<feature type="signal peptide" evidence="3">
    <location>
        <begin position="1"/>
        <end position="22"/>
    </location>
</feature>
<feature type="chain" id="PRO_5045733074" evidence="3">
    <location>
        <begin position="23"/>
        <end position="299"/>
    </location>
</feature>
<accession>A0ABW4HUH9</accession>
<sequence>MRKLFSLLVLVFFLLSCSNQDSGEMTADMSVESYDRSGADMAEENLAFTESADVEVEEVENKSAVRESEGNNRKVIYTADLQVEVESYQEITEHIQKETERLGGYIVESNLYNDSDGRSGQITVRIPQEDFRTFIEIVEKGSTKVVEQTVSGQDVTEEFVDLESRMKSKRQVEERLLEFLTNAEKTEDLLKISNDLADIQEEIETLIGRMNYLQDKTDFSTVTIRIYENNVTLSSIDDDDLNTWEETKKQFMRSVNFVISVFSGIIVFFIGNLPVFLLVGVLLLIGFLTWRRKRKSEKS</sequence>
<protein>
    <submittedName>
        <fullName evidence="5">DUF4349 domain-containing protein</fullName>
    </submittedName>
</protein>
<reference evidence="6" key="1">
    <citation type="journal article" date="2019" name="Int. J. Syst. Evol. Microbiol.">
        <title>The Global Catalogue of Microorganisms (GCM) 10K type strain sequencing project: providing services to taxonomists for standard genome sequencing and annotation.</title>
        <authorList>
            <consortium name="The Broad Institute Genomics Platform"/>
            <consortium name="The Broad Institute Genome Sequencing Center for Infectious Disease"/>
            <person name="Wu L."/>
            <person name="Ma J."/>
        </authorList>
    </citation>
    <scope>NUCLEOTIDE SEQUENCE [LARGE SCALE GENOMIC DNA]</scope>
    <source>
        <strain evidence="6">CGMCC 1.12376</strain>
    </source>
</reference>